<evidence type="ECO:0000256" key="1">
    <source>
        <dbReference type="ARBA" id="ARBA00005921"/>
    </source>
</evidence>
<comment type="caution">
    <text evidence="4">The sequence shown here is derived from an EMBL/GenBank/DDBJ whole genome shotgun (WGS) entry which is preliminary data.</text>
</comment>
<dbReference type="PANTHER" id="PTHR31580:SF38">
    <property type="entry name" value="FILAMENT-PLANT-LIKE PROTEIN"/>
    <property type="match status" value="1"/>
</dbReference>
<reference evidence="4 5" key="1">
    <citation type="journal article" date="2018" name="Front. Plant Sci.">
        <title>Red Clover (Trifolium pratense) and Zigzag Clover (T. medium) - A Picture of Genomic Similarities and Differences.</title>
        <authorList>
            <person name="Dluhosova J."/>
            <person name="Istvanek J."/>
            <person name="Nedelnik J."/>
            <person name="Repkova J."/>
        </authorList>
    </citation>
    <scope>NUCLEOTIDE SEQUENCE [LARGE SCALE GENOMIC DNA]</scope>
    <source>
        <strain evidence="5">cv. 10/8</strain>
        <tissue evidence="4">Leaf</tissue>
    </source>
</reference>
<dbReference type="AlphaFoldDB" id="A0A392RXT6"/>
<protein>
    <submittedName>
        <fullName evidence="4">Filament-like plant protein 4-like</fullName>
    </submittedName>
</protein>
<evidence type="ECO:0000256" key="3">
    <source>
        <dbReference type="SAM" id="Coils"/>
    </source>
</evidence>
<dbReference type="EMBL" id="LXQA010292332">
    <property type="protein sequence ID" value="MCI41441.1"/>
    <property type="molecule type" value="Genomic_DNA"/>
</dbReference>
<keyword evidence="2 3" id="KW-0175">Coiled coil</keyword>
<accession>A0A392RXT6</accession>
<dbReference type="Proteomes" id="UP000265520">
    <property type="component" value="Unassembled WGS sequence"/>
</dbReference>
<sequence length="112" mass="13041">MKEEHELKIQDVALAKTRQLDKIKGDLEARIQNFEQELLRSAADNAALSRSLQERSNMLVKISEEKAHAEAEIEHHKSNIESCEREINSLKYELHVISKELEIRNEEKNMSM</sequence>
<organism evidence="4 5">
    <name type="scientific">Trifolium medium</name>
    <dbReference type="NCBI Taxonomy" id="97028"/>
    <lineage>
        <taxon>Eukaryota</taxon>
        <taxon>Viridiplantae</taxon>
        <taxon>Streptophyta</taxon>
        <taxon>Embryophyta</taxon>
        <taxon>Tracheophyta</taxon>
        <taxon>Spermatophyta</taxon>
        <taxon>Magnoliopsida</taxon>
        <taxon>eudicotyledons</taxon>
        <taxon>Gunneridae</taxon>
        <taxon>Pentapetalae</taxon>
        <taxon>rosids</taxon>
        <taxon>fabids</taxon>
        <taxon>Fabales</taxon>
        <taxon>Fabaceae</taxon>
        <taxon>Papilionoideae</taxon>
        <taxon>50 kb inversion clade</taxon>
        <taxon>NPAAA clade</taxon>
        <taxon>Hologalegina</taxon>
        <taxon>IRL clade</taxon>
        <taxon>Trifolieae</taxon>
        <taxon>Trifolium</taxon>
    </lineage>
</organism>
<evidence type="ECO:0000313" key="4">
    <source>
        <dbReference type="EMBL" id="MCI41441.1"/>
    </source>
</evidence>
<keyword evidence="5" id="KW-1185">Reference proteome</keyword>
<feature type="non-terminal residue" evidence="4">
    <location>
        <position position="112"/>
    </location>
</feature>
<dbReference type="InterPro" id="IPR008587">
    <property type="entry name" value="FPP_plant"/>
</dbReference>
<dbReference type="PANTHER" id="PTHR31580">
    <property type="entry name" value="FILAMENT-LIKE PLANT PROTEIN 4"/>
    <property type="match status" value="1"/>
</dbReference>
<dbReference type="Pfam" id="PF05911">
    <property type="entry name" value="FPP"/>
    <property type="match status" value="1"/>
</dbReference>
<evidence type="ECO:0000256" key="2">
    <source>
        <dbReference type="ARBA" id="ARBA00023054"/>
    </source>
</evidence>
<proteinExistence type="inferred from homology"/>
<comment type="similarity">
    <text evidence="1">Belongs to the FPP family.</text>
</comment>
<name>A0A392RXT6_9FABA</name>
<evidence type="ECO:0000313" key="5">
    <source>
        <dbReference type="Proteomes" id="UP000265520"/>
    </source>
</evidence>
<feature type="coiled-coil region" evidence="3">
    <location>
        <begin position="17"/>
        <end position="100"/>
    </location>
</feature>